<proteinExistence type="predicted"/>
<dbReference type="EMBL" id="JAAAHY010001587">
    <property type="protein sequence ID" value="KAF9947976.1"/>
    <property type="molecule type" value="Genomic_DNA"/>
</dbReference>
<name>A0A9P6IXC6_MORAP</name>
<protein>
    <submittedName>
        <fullName evidence="2">Uncharacterized protein</fullName>
    </submittedName>
</protein>
<dbReference type="OrthoDB" id="20029at2759"/>
<organism evidence="2 3">
    <name type="scientific">Mortierella alpina</name>
    <name type="common">Oleaginous fungus</name>
    <name type="synonym">Mortierella renispora</name>
    <dbReference type="NCBI Taxonomy" id="64518"/>
    <lineage>
        <taxon>Eukaryota</taxon>
        <taxon>Fungi</taxon>
        <taxon>Fungi incertae sedis</taxon>
        <taxon>Mucoromycota</taxon>
        <taxon>Mortierellomycotina</taxon>
        <taxon>Mortierellomycetes</taxon>
        <taxon>Mortierellales</taxon>
        <taxon>Mortierellaceae</taxon>
        <taxon>Mortierella</taxon>
    </lineage>
</organism>
<evidence type="ECO:0000256" key="1">
    <source>
        <dbReference type="SAM" id="SignalP"/>
    </source>
</evidence>
<accession>A0A9P6IXC6</accession>
<feature type="signal peptide" evidence="1">
    <location>
        <begin position="1"/>
        <end position="27"/>
    </location>
</feature>
<gene>
    <name evidence="2" type="ORF">BGZ70_002411</name>
</gene>
<keyword evidence="1" id="KW-0732">Signal</keyword>
<comment type="caution">
    <text evidence="2">The sequence shown here is derived from an EMBL/GenBank/DDBJ whole genome shotgun (WGS) entry which is preliminary data.</text>
</comment>
<dbReference type="AlphaFoldDB" id="A0A9P6IXC6"/>
<reference evidence="2" key="1">
    <citation type="journal article" date="2020" name="Fungal Divers.">
        <title>Resolving the Mortierellaceae phylogeny through synthesis of multi-gene phylogenetics and phylogenomics.</title>
        <authorList>
            <person name="Vandepol N."/>
            <person name="Liber J."/>
            <person name="Desiro A."/>
            <person name="Na H."/>
            <person name="Kennedy M."/>
            <person name="Barry K."/>
            <person name="Grigoriev I.V."/>
            <person name="Miller A.N."/>
            <person name="O'Donnell K."/>
            <person name="Stajich J.E."/>
            <person name="Bonito G."/>
        </authorList>
    </citation>
    <scope>NUCLEOTIDE SEQUENCE</scope>
    <source>
        <strain evidence="2">CK1249</strain>
    </source>
</reference>
<sequence length="182" mass="20498">MVLKTSFTMLVVATLAVFSSYTPQAEAHSWADCIDWKFNKKGKQDWSDQGGKCTGYARRFPLGKAFGSLDSNWPPRHYFQDGNNPNAAPPFRPHAKNHAQLSHANHTVHIYLSKARNGKDITQMELLKNNIANLNFRNCNVGPNEDRRPCGGCFKVPARAKGTYLLQWRWAGYASCADIQIK</sequence>
<dbReference type="Proteomes" id="UP000738359">
    <property type="component" value="Unassembled WGS sequence"/>
</dbReference>
<evidence type="ECO:0000313" key="2">
    <source>
        <dbReference type="EMBL" id="KAF9947976.1"/>
    </source>
</evidence>
<feature type="chain" id="PRO_5040267128" evidence="1">
    <location>
        <begin position="28"/>
        <end position="182"/>
    </location>
</feature>
<keyword evidence="3" id="KW-1185">Reference proteome</keyword>
<evidence type="ECO:0000313" key="3">
    <source>
        <dbReference type="Proteomes" id="UP000738359"/>
    </source>
</evidence>